<gene>
    <name evidence="1" type="ORF">RCL2_001723100</name>
</gene>
<reference evidence="1" key="1">
    <citation type="submission" date="2019-10" db="EMBL/GenBank/DDBJ databases">
        <title>Conservation and host-specific expression of non-tandemly repeated heterogenous ribosome RNA gene in arbuscular mycorrhizal fungi.</title>
        <authorList>
            <person name="Maeda T."/>
            <person name="Kobayashi Y."/>
            <person name="Nakagawa T."/>
            <person name="Ezawa T."/>
            <person name="Yamaguchi K."/>
            <person name="Bino T."/>
            <person name="Nishimoto Y."/>
            <person name="Shigenobu S."/>
            <person name="Kawaguchi M."/>
        </authorList>
    </citation>
    <scope>NUCLEOTIDE SEQUENCE</scope>
    <source>
        <strain evidence="1">HR1</strain>
    </source>
</reference>
<evidence type="ECO:0000313" key="2">
    <source>
        <dbReference type="Proteomes" id="UP000615446"/>
    </source>
</evidence>
<comment type="caution">
    <text evidence="1">The sequence shown here is derived from an EMBL/GenBank/DDBJ whole genome shotgun (WGS) entry which is preliminary data.</text>
</comment>
<protein>
    <submittedName>
        <fullName evidence="1">Uncharacterized protein</fullName>
    </submittedName>
</protein>
<dbReference type="EMBL" id="BLAL01000194">
    <property type="protein sequence ID" value="GES90381.1"/>
    <property type="molecule type" value="Genomic_DNA"/>
</dbReference>
<dbReference type="AlphaFoldDB" id="A0A8H3QSN0"/>
<name>A0A8H3QSN0_9GLOM</name>
<dbReference type="Proteomes" id="UP000615446">
    <property type="component" value="Unassembled WGS sequence"/>
</dbReference>
<evidence type="ECO:0000313" key="1">
    <source>
        <dbReference type="EMBL" id="GES90381.1"/>
    </source>
</evidence>
<accession>A0A8H3QSN0</accession>
<sequence>MTKLQKQEKNQMQTQIKQIRSIPEKLESIIEGKKMSECQLERVDTSTSRTDLANWKSSDVQTFIDEDDESLLSQRYLVKMQPKQYFWN</sequence>
<organism evidence="1 2">
    <name type="scientific">Rhizophagus clarus</name>
    <dbReference type="NCBI Taxonomy" id="94130"/>
    <lineage>
        <taxon>Eukaryota</taxon>
        <taxon>Fungi</taxon>
        <taxon>Fungi incertae sedis</taxon>
        <taxon>Mucoromycota</taxon>
        <taxon>Glomeromycotina</taxon>
        <taxon>Glomeromycetes</taxon>
        <taxon>Glomerales</taxon>
        <taxon>Glomeraceae</taxon>
        <taxon>Rhizophagus</taxon>
    </lineage>
</organism>
<proteinExistence type="predicted"/>